<evidence type="ECO:0000313" key="6">
    <source>
        <dbReference type="Proteomes" id="UP000281343"/>
    </source>
</evidence>
<evidence type="ECO:0000259" key="4">
    <source>
        <dbReference type="Pfam" id="PF02230"/>
    </source>
</evidence>
<dbReference type="InterPro" id="IPR003140">
    <property type="entry name" value="PLipase/COase/thioEstase"/>
</dbReference>
<dbReference type="Pfam" id="PF02230">
    <property type="entry name" value="Abhydrolase_2"/>
    <property type="match status" value="1"/>
</dbReference>
<comment type="caution">
    <text evidence="5">The sequence shown here is derived from an EMBL/GenBank/DDBJ whole genome shotgun (WGS) entry which is preliminary data.</text>
</comment>
<sequence>MRRLALFLTVLFASPAAACGPDTDCMIGERSYRLYLPENLGPDPVGAVVFAHGYRGSAEGVMRNRSLRGLADELGMVFVALKSAGDDWNLAHRPRNPAQTEALEYTYVAAVLDDVAARVALDRDRVVATGFSAGGMMTWTLACGMPGQFAGFVPISGTFWAPVPETCSAAPANLVHIHGTQDSVVPLGGRQIGEARQGDVPTALATYAAHGAFSYTETVQAPGDMMCRQSENAAGQVLDFCTFPGGHDFSVTRLRHGIARVLGH</sequence>
<protein>
    <submittedName>
        <fullName evidence="5">Polyhydroxybutyrate depolymerase</fullName>
    </submittedName>
</protein>
<dbReference type="GO" id="GO:0016787">
    <property type="term" value="F:hydrolase activity"/>
    <property type="evidence" value="ECO:0007669"/>
    <property type="project" value="UniProtKB-KW"/>
</dbReference>
<feature type="chain" id="PRO_5018206264" evidence="3">
    <location>
        <begin position="19"/>
        <end position="264"/>
    </location>
</feature>
<dbReference type="InterPro" id="IPR050955">
    <property type="entry name" value="Plant_Biomass_Hydrol_Est"/>
</dbReference>
<keyword evidence="1 3" id="KW-0732">Signal</keyword>
<keyword evidence="2" id="KW-0378">Hydrolase</keyword>
<proteinExistence type="predicted"/>
<dbReference type="OrthoDB" id="9805640at2"/>
<dbReference type="RefSeq" id="WP_121896032.1">
    <property type="nucleotide sequence ID" value="NZ_RCNT01000001.1"/>
</dbReference>
<evidence type="ECO:0000256" key="2">
    <source>
        <dbReference type="ARBA" id="ARBA00022801"/>
    </source>
</evidence>
<feature type="domain" description="Phospholipase/carboxylesterase/thioesterase" evidence="4">
    <location>
        <begin position="120"/>
        <end position="188"/>
    </location>
</feature>
<dbReference type="InterPro" id="IPR029058">
    <property type="entry name" value="AB_hydrolase_fold"/>
</dbReference>
<evidence type="ECO:0000256" key="1">
    <source>
        <dbReference type="ARBA" id="ARBA00022729"/>
    </source>
</evidence>
<name>A0A3L9Y3V8_9RHOB</name>
<dbReference type="PANTHER" id="PTHR43037:SF5">
    <property type="entry name" value="FERULOYL ESTERASE"/>
    <property type="match status" value="1"/>
</dbReference>
<dbReference type="EMBL" id="RCNT01000001">
    <property type="protein sequence ID" value="RMA43439.1"/>
    <property type="molecule type" value="Genomic_DNA"/>
</dbReference>
<feature type="signal peptide" evidence="3">
    <location>
        <begin position="1"/>
        <end position="18"/>
    </location>
</feature>
<organism evidence="5 6">
    <name type="scientific">Rhodophyticola porphyridii</name>
    <dbReference type="NCBI Taxonomy" id="1852017"/>
    <lineage>
        <taxon>Bacteria</taxon>
        <taxon>Pseudomonadati</taxon>
        <taxon>Pseudomonadota</taxon>
        <taxon>Alphaproteobacteria</taxon>
        <taxon>Rhodobacterales</taxon>
        <taxon>Roseobacteraceae</taxon>
        <taxon>Rhodophyticola</taxon>
    </lineage>
</organism>
<accession>A0A3L9Y3V8</accession>
<dbReference type="PANTHER" id="PTHR43037">
    <property type="entry name" value="UNNAMED PRODUCT-RELATED"/>
    <property type="match status" value="1"/>
</dbReference>
<dbReference type="SUPFAM" id="SSF53474">
    <property type="entry name" value="alpha/beta-Hydrolases"/>
    <property type="match status" value="1"/>
</dbReference>
<dbReference type="AlphaFoldDB" id="A0A3L9Y3V8"/>
<evidence type="ECO:0000256" key="3">
    <source>
        <dbReference type="SAM" id="SignalP"/>
    </source>
</evidence>
<dbReference type="Proteomes" id="UP000281343">
    <property type="component" value="Unassembled WGS sequence"/>
</dbReference>
<gene>
    <name evidence="5" type="ORF">D9R08_00350</name>
</gene>
<dbReference type="Gene3D" id="3.40.50.1820">
    <property type="entry name" value="alpha/beta hydrolase"/>
    <property type="match status" value="1"/>
</dbReference>
<keyword evidence="6" id="KW-1185">Reference proteome</keyword>
<evidence type="ECO:0000313" key="5">
    <source>
        <dbReference type="EMBL" id="RMA43439.1"/>
    </source>
</evidence>
<reference evidence="5 6" key="1">
    <citation type="submission" date="2018-10" db="EMBL/GenBank/DDBJ databases">
        <authorList>
            <person name="Jung H.S."/>
            <person name="Jeon C.O."/>
        </authorList>
    </citation>
    <scope>NUCLEOTIDE SEQUENCE [LARGE SCALE GENOMIC DNA]</scope>
    <source>
        <strain evidence="5 6">MA-7-27</strain>
    </source>
</reference>